<evidence type="ECO:0000313" key="2">
    <source>
        <dbReference type="Proteomes" id="UP000005877"/>
    </source>
</evidence>
<dbReference type="RefSeq" id="WP_014587077.1">
    <property type="nucleotide sequence ID" value="NC_017527.1"/>
</dbReference>
<keyword evidence="2" id="KW-1185">Reference proteome</keyword>
<reference evidence="1 2" key="1">
    <citation type="journal article" date="2012" name="PLoS ONE">
        <title>The genome characteristics and predicted function of methyl-group oxidation pathway in the obligate aceticlastic methanogens, Methanosaeta spp.</title>
        <authorList>
            <person name="Zhu J."/>
            <person name="Zheng H."/>
            <person name="Ai G."/>
            <person name="Zhang G."/>
            <person name="Liu D."/>
            <person name="Liu X."/>
            <person name="Dong X."/>
        </authorList>
    </citation>
    <scope>NUCLEOTIDE SEQUENCE [LARGE SCALE GENOMIC DNA]</scope>
    <source>
        <strain evidence="1 2">6Ac</strain>
    </source>
</reference>
<name>G7WP52_METH6</name>
<accession>G7WP52</accession>
<organism evidence="1 2">
    <name type="scientific">Methanothrix harundinacea (strain 6Ac)</name>
    <name type="common">Methanosaeta harundinacea</name>
    <dbReference type="NCBI Taxonomy" id="1110509"/>
    <lineage>
        <taxon>Archaea</taxon>
        <taxon>Methanobacteriati</taxon>
        <taxon>Methanobacteriota</taxon>
        <taxon>Stenosarchaea group</taxon>
        <taxon>Methanomicrobia</taxon>
        <taxon>Methanotrichales</taxon>
        <taxon>Methanotrichaceae</taxon>
        <taxon>Methanothrix</taxon>
    </lineage>
</organism>
<protein>
    <submittedName>
        <fullName evidence="1">Uncharacterized protein</fullName>
    </submittedName>
</protein>
<dbReference type="OrthoDB" id="111732at2157"/>
<dbReference type="PATRIC" id="fig|1110509.7.peg.1705"/>
<dbReference type="KEGG" id="mhi:Mhar_1531"/>
<evidence type="ECO:0000313" key="1">
    <source>
        <dbReference type="EMBL" id="AET64893.1"/>
    </source>
</evidence>
<dbReference type="HOGENOM" id="CLU_085936_0_0_2"/>
<dbReference type="GeneID" id="12510700"/>
<dbReference type="SUPFAM" id="SSF88659">
    <property type="entry name" value="Sigma3 and sigma4 domains of RNA polymerase sigma factors"/>
    <property type="match status" value="1"/>
</dbReference>
<dbReference type="STRING" id="1110509.Mhar_1531"/>
<sequence>MDEKLYAVLTGDLIGSRQLKSSGISYIEHLNKSLEYVGREYMLPPFIYRGDSFQGITSEPESALKDAILLRLRLISGFNVEEKFPRIDARVSIGVGEIDRLPDEGYRLGDVGEMNGEAFEYSGLQLDRIKNERRNLAVKTPWEETNQELEIHCKMIDRLIDRWTKKKCEAVMYRLEGRTLKEIGEMLNIDGSAVHYRLAQTDYEIVELIIQRYSDVIRNKAEMCGSNESDEGPGVQVE</sequence>
<gene>
    <name evidence="1" type="ordered locus">Mhar_1531</name>
</gene>
<dbReference type="Proteomes" id="UP000005877">
    <property type="component" value="Chromosome"/>
</dbReference>
<dbReference type="InterPro" id="IPR013324">
    <property type="entry name" value="RNA_pol_sigma_r3/r4-like"/>
</dbReference>
<proteinExistence type="predicted"/>
<dbReference type="AlphaFoldDB" id="G7WP52"/>
<dbReference type="EMBL" id="CP003117">
    <property type="protein sequence ID" value="AET64893.1"/>
    <property type="molecule type" value="Genomic_DNA"/>
</dbReference>